<reference evidence="2 3" key="1">
    <citation type="submission" date="2016-05" db="EMBL/GenBank/DDBJ databases">
        <title>A degradative enzymes factory behind the ericoid mycorrhizal symbiosis.</title>
        <authorList>
            <consortium name="DOE Joint Genome Institute"/>
            <person name="Martino E."/>
            <person name="Morin E."/>
            <person name="Grelet G."/>
            <person name="Kuo A."/>
            <person name="Kohler A."/>
            <person name="Daghino S."/>
            <person name="Barry K."/>
            <person name="Choi C."/>
            <person name="Cichocki N."/>
            <person name="Clum A."/>
            <person name="Copeland A."/>
            <person name="Hainaut M."/>
            <person name="Haridas S."/>
            <person name="Labutti K."/>
            <person name="Lindquist E."/>
            <person name="Lipzen A."/>
            <person name="Khouja H.-R."/>
            <person name="Murat C."/>
            <person name="Ohm R."/>
            <person name="Olson A."/>
            <person name="Spatafora J."/>
            <person name="Veneault-Fourrey C."/>
            <person name="Henrissat B."/>
            <person name="Grigoriev I."/>
            <person name="Martin F."/>
            <person name="Perotto S."/>
        </authorList>
    </citation>
    <scope>NUCLEOTIDE SEQUENCE [LARGE SCALE GENOMIC DNA]</scope>
    <source>
        <strain evidence="2 3">UAMH 7357</strain>
    </source>
</reference>
<organism evidence="2 3">
    <name type="scientific">Hyaloscypha hepaticicola</name>
    <dbReference type="NCBI Taxonomy" id="2082293"/>
    <lineage>
        <taxon>Eukaryota</taxon>
        <taxon>Fungi</taxon>
        <taxon>Dikarya</taxon>
        <taxon>Ascomycota</taxon>
        <taxon>Pezizomycotina</taxon>
        <taxon>Leotiomycetes</taxon>
        <taxon>Helotiales</taxon>
        <taxon>Hyaloscyphaceae</taxon>
        <taxon>Hyaloscypha</taxon>
    </lineage>
</organism>
<proteinExistence type="predicted"/>
<gene>
    <name evidence="2" type="ORF">NA56DRAFT_710412</name>
</gene>
<evidence type="ECO:0000313" key="2">
    <source>
        <dbReference type="EMBL" id="PMD14959.1"/>
    </source>
</evidence>
<sequence>MPYIIISLRENRKSGACWFNRAKELSTVRQGGDAWGASSHPSKCCLGCIATGVDGDVDVDVDVDGWGQDEEGKVQVRGDELGLGADAAHWPVLPALLRQPNLRERPSSRTFETRPPSTDLRQISTPSATRTRDHSVSARHRRCRSCDARRQLTLSRAKDQGPRLFRVPCLSTISCPAQELINAKTATGNFSGVSTRSAHQHLEGCVRHLERIISSTARW</sequence>
<feature type="region of interest" description="Disordered" evidence="1">
    <location>
        <begin position="99"/>
        <end position="140"/>
    </location>
</feature>
<dbReference type="Proteomes" id="UP000235672">
    <property type="component" value="Unassembled WGS sequence"/>
</dbReference>
<keyword evidence="3" id="KW-1185">Reference proteome</keyword>
<evidence type="ECO:0000256" key="1">
    <source>
        <dbReference type="SAM" id="MobiDB-lite"/>
    </source>
</evidence>
<protein>
    <submittedName>
        <fullName evidence="2">Uncharacterized protein</fullName>
    </submittedName>
</protein>
<feature type="compositionally biased region" description="Polar residues" evidence="1">
    <location>
        <begin position="115"/>
        <end position="129"/>
    </location>
</feature>
<name>A0A2J6PLR9_9HELO</name>
<accession>A0A2J6PLR9</accession>
<dbReference type="AlphaFoldDB" id="A0A2J6PLR9"/>
<evidence type="ECO:0000313" key="3">
    <source>
        <dbReference type="Proteomes" id="UP000235672"/>
    </source>
</evidence>
<dbReference type="EMBL" id="KZ613517">
    <property type="protein sequence ID" value="PMD14959.1"/>
    <property type="molecule type" value="Genomic_DNA"/>
</dbReference>